<evidence type="ECO:0000259" key="2">
    <source>
        <dbReference type="Pfam" id="PF00496"/>
    </source>
</evidence>
<dbReference type="RefSeq" id="WP_093854531.1">
    <property type="nucleotide sequence ID" value="NZ_JAVRER010000005.1"/>
</dbReference>
<feature type="signal peptide" evidence="1">
    <location>
        <begin position="1"/>
        <end position="21"/>
    </location>
</feature>
<keyword evidence="1" id="KW-0732">Signal</keyword>
<evidence type="ECO:0000256" key="1">
    <source>
        <dbReference type="SAM" id="SignalP"/>
    </source>
</evidence>
<proteinExistence type="predicted"/>
<dbReference type="SUPFAM" id="SSF53850">
    <property type="entry name" value="Periplasmic binding protein-like II"/>
    <property type="match status" value="1"/>
</dbReference>
<dbReference type="PANTHER" id="PTHR30290:SF83">
    <property type="entry name" value="ABC TRANSPORTER SUBSTRATE-BINDING PROTEIN"/>
    <property type="match status" value="1"/>
</dbReference>
<dbReference type="InterPro" id="IPR000914">
    <property type="entry name" value="SBP_5_dom"/>
</dbReference>
<dbReference type="Gene3D" id="3.10.105.10">
    <property type="entry name" value="Dipeptide-binding Protein, Domain 3"/>
    <property type="match status" value="1"/>
</dbReference>
<dbReference type="Gene3D" id="3.90.76.10">
    <property type="entry name" value="Dipeptide-binding Protein, Domain 1"/>
    <property type="match status" value="1"/>
</dbReference>
<evidence type="ECO:0000313" key="4">
    <source>
        <dbReference type="Proteomes" id="UP001183607"/>
    </source>
</evidence>
<dbReference type="InterPro" id="IPR039424">
    <property type="entry name" value="SBP_5"/>
</dbReference>
<reference evidence="4" key="1">
    <citation type="submission" date="2023-07" db="EMBL/GenBank/DDBJ databases">
        <title>30 novel species of actinomycetes from the DSMZ collection.</title>
        <authorList>
            <person name="Nouioui I."/>
        </authorList>
    </citation>
    <scope>NUCLEOTIDE SEQUENCE [LARGE SCALE GENOMIC DNA]</scope>
    <source>
        <strain evidence="4">DSM 41982</strain>
    </source>
</reference>
<dbReference type="InterPro" id="IPR030678">
    <property type="entry name" value="Peptide/Ni-bd"/>
</dbReference>
<accession>A0ABD5E055</accession>
<feature type="domain" description="Solute-binding protein family 5" evidence="2">
    <location>
        <begin position="77"/>
        <end position="439"/>
    </location>
</feature>
<gene>
    <name evidence="3" type="ORF">RM574_04380</name>
</gene>
<name>A0ABD5E055_9ACTN</name>
<dbReference type="EMBL" id="JAVRER010000005">
    <property type="protein sequence ID" value="MDT0414719.1"/>
    <property type="molecule type" value="Genomic_DNA"/>
</dbReference>
<dbReference type="PANTHER" id="PTHR30290">
    <property type="entry name" value="PERIPLASMIC BINDING COMPONENT OF ABC TRANSPORTER"/>
    <property type="match status" value="1"/>
</dbReference>
<dbReference type="Proteomes" id="UP001183607">
    <property type="component" value="Unassembled WGS sequence"/>
</dbReference>
<dbReference type="PIRSF" id="PIRSF002741">
    <property type="entry name" value="MppA"/>
    <property type="match status" value="1"/>
</dbReference>
<evidence type="ECO:0000313" key="3">
    <source>
        <dbReference type="EMBL" id="MDT0414719.1"/>
    </source>
</evidence>
<dbReference type="CDD" id="cd00995">
    <property type="entry name" value="PBP2_NikA_DppA_OppA_like"/>
    <property type="match status" value="1"/>
</dbReference>
<dbReference type="PROSITE" id="PS51257">
    <property type="entry name" value="PROKAR_LIPOPROTEIN"/>
    <property type="match status" value="1"/>
</dbReference>
<sequence>MRVARTAVAAVAVVAVSTALTSCGSLDGTSGSDLRSGALTAVQMATIARITGPQNPGSQIGMALCEGLTRIDDAGKVHMDAAESVTSSDRVTWTIKVAPGRTFSDGTPVTAKTWVDSFNFTALGSHAMASNFAYAHVAGYPALNPAKGKAKRTTLSGLKVTAKDTFTLTMDAPNNDLPYMLATLPFCPMPESAFKNPIAYDKKPVTNGPYVLTKLKPQFEAVVERRKDYKGWIPEGAADKITFRVYNDANTAYQDVVAGNTAVLRSLPPGLIAQGRNALGAKALTPVPRNTLETYITWPTYLDKKYPKEVREAFSMIIDRDAISKNLFLGSSQAARSLMPNSVSAYRPDPCGTTCSYDPAAARKLLDKSGFKGTIPLLYDSTDTTFAEAALAISNEAKRIGLKVEPQPRPTAALGADTNNYALEGPSLALWGSSFPSASEWVASIMVDANYRLKYTNPTASSEVAKAWAARSPAEADRHWRAAESSILSDQVIQPLYYQVMYIAHDPCLKPHSAGGDMQIYRTQITCGTGH</sequence>
<comment type="caution">
    <text evidence="3">The sequence shown here is derived from an EMBL/GenBank/DDBJ whole genome shotgun (WGS) entry which is preliminary data.</text>
</comment>
<dbReference type="GO" id="GO:0042597">
    <property type="term" value="C:periplasmic space"/>
    <property type="evidence" value="ECO:0007669"/>
    <property type="project" value="UniProtKB-ARBA"/>
</dbReference>
<feature type="chain" id="PRO_5044744299" evidence="1">
    <location>
        <begin position="22"/>
        <end position="531"/>
    </location>
</feature>
<protein>
    <submittedName>
        <fullName evidence="3">ABC transporter substrate-binding protein</fullName>
    </submittedName>
</protein>
<dbReference type="AlphaFoldDB" id="A0ABD5E055"/>
<dbReference type="Pfam" id="PF00496">
    <property type="entry name" value="SBP_bac_5"/>
    <property type="match status" value="1"/>
</dbReference>
<dbReference type="Gene3D" id="3.40.190.10">
    <property type="entry name" value="Periplasmic binding protein-like II"/>
    <property type="match status" value="1"/>
</dbReference>
<organism evidence="3 4">
    <name type="scientific">Streptomyces evansiae</name>
    <dbReference type="NCBI Taxonomy" id="3075535"/>
    <lineage>
        <taxon>Bacteria</taxon>
        <taxon>Bacillati</taxon>
        <taxon>Actinomycetota</taxon>
        <taxon>Actinomycetes</taxon>
        <taxon>Kitasatosporales</taxon>
        <taxon>Streptomycetaceae</taxon>
        <taxon>Streptomyces</taxon>
    </lineage>
</organism>